<gene>
    <name evidence="1" type="ORF">L2E82_20810</name>
</gene>
<accession>A0ACB9DUF9</accession>
<evidence type="ECO:0000313" key="2">
    <source>
        <dbReference type="Proteomes" id="UP001055811"/>
    </source>
</evidence>
<organism evidence="1 2">
    <name type="scientific">Cichorium intybus</name>
    <name type="common">Chicory</name>
    <dbReference type="NCBI Taxonomy" id="13427"/>
    <lineage>
        <taxon>Eukaryota</taxon>
        <taxon>Viridiplantae</taxon>
        <taxon>Streptophyta</taxon>
        <taxon>Embryophyta</taxon>
        <taxon>Tracheophyta</taxon>
        <taxon>Spermatophyta</taxon>
        <taxon>Magnoliopsida</taxon>
        <taxon>eudicotyledons</taxon>
        <taxon>Gunneridae</taxon>
        <taxon>Pentapetalae</taxon>
        <taxon>asterids</taxon>
        <taxon>campanulids</taxon>
        <taxon>Asterales</taxon>
        <taxon>Asteraceae</taxon>
        <taxon>Cichorioideae</taxon>
        <taxon>Cichorieae</taxon>
        <taxon>Cichoriinae</taxon>
        <taxon>Cichorium</taxon>
    </lineage>
</organism>
<dbReference type="Proteomes" id="UP001055811">
    <property type="component" value="Linkage Group LG04"/>
</dbReference>
<reference evidence="1 2" key="2">
    <citation type="journal article" date="2022" name="Mol. Ecol. Resour.">
        <title>The genomes of chicory, endive, great burdock and yacon provide insights into Asteraceae paleo-polyploidization history and plant inulin production.</title>
        <authorList>
            <person name="Fan W."/>
            <person name="Wang S."/>
            <person name="Wang H."/>
            <person name="Wang A."/>
            <person name="Jiang F."/>
            <person name="Liu H."/>
            <person name="Zhao H."/>
            <person name="Xu D."/>
            <person name="Zhang Y."/>
        </authorList>
    </citation>
    <scope>NUCLEOTIDE SEQUENCE [LARGE SCALE GENOMIC DNA]</scope>
    <source>
        <strain evidence="2">cv. Punajuju</strain>
        <tissue evidence="1">Leaves</tissue>
    </source>
</reference>
<keyword evidence="2" id="KW-1185">Reference proteome</keyword>
<dbReference type="EMBL" id="CM042012">
    <property type="protein sequence ID" value="KAI3750182.1"/>
    <property type="molecule type" value="Genomic_DNA"/>
</dbReference>
<comment type="caution">
    <text evidence="1">The sequence shown here is derived from an EMBL/GenBank/DDBJ whole genome shotgun (WGS) entry which is preliminary data.</text>
</comment>
<sequence length="113" mass="13388">MMDFVIYLTYFVPIDLSDRWNWNLKEYDIFSVASIQFQEFFAVIMKRWIWYEIKLKEQQDSQGNQKKSQGSSDPPAEKIPTYNKTQLFMQSCASMQQRQLLDELVDSLGTAAR</sequence>
<name>A0ACB9DUF9_CICIN</name>
<reference evidence="2" key="1">
    <citation type="journal article" date="2022" name="Mol. Ecol. Resour.">
        <title>The genomes of chicory, endive, great burdock and yacon provide insights into Asteraceae palaeo-polyploidization history and plant inulin production.</title>
        <authorList>
            <person name="Fan W."/>
            <person name="Wang S."/>
            <person name="Wang H."/>
            <person name="Wang A."/>
            <person name="Jiang F."/>
            <person name="Liu H."/>
            <person name="Zhao H."/>
            <person name="Xu D."/>
            <person name="Zhang Y."/>
        </authorList>
    </citation>
    <scope>NUCLEOTIDE SEQUENCE [LARGE SCALE GENOMIC DNA]</scope>
    <source>
        <strain evidence="2">cv. Punajuju</strain>
    </source>
</reference>
<evidence type="ECO:0000313" key="1">
    <source>
        <dbReference type="EMBL" id="KAI3750182.1"/>
    </source>
</evidence>
<proteinExistence type="predicted"/>
<protein>
    <submittedName>
        <fullName evidence="1">Uncharacterized protein</fullName>
    </submittedName>
</protein>